<keyword evidence="3" id="KW-0808">Transferase</keyword>
<protein>
    <submittedName>
        <fullName evidence="3">Acetyl-CoA C-acetyltransferase</fullName>
        <ecNumber evidence="3">2.3.1.9</ecNumber>
    </submittedName>
</protein>
<dbReference type="InterPro" id="IPR002155">
    <property type="entry name" value="Thiolase"/>
</dbReference>
<keyword evidence="4" id="KW-1185">Reference proteome</keyword>
<dbReference type="AlphaFoldDB" id="A0A841R6V1"/>
<comment type="caution">
    <text evidence="3">The sequence shown here is derived from an EMBL/GenBank/DDBJ whole genome shotgun (WGS) entry which is preliminary data.</text>
</comment>
<dbReference type="Pfam" id="PF00108">
    <property type="entry name" value="Thiolase_N"/>
    <property type="match status" value="1"/>
</dbReference>
<dbReference type="RefSeq" id="WP_184744943.1">
    <property type="nucleotide sequence ID" value="NZ_JACHGJ010000002.1"/>
</dbReference>
<dbReference type="PANTHER" id="PTHR42870">
    <property type="entry name" value="ACETYL-COA C-ACETYLTRANSFERASE"/>
    <property type="match status" value="1"/>
</dbReference>
<name>A0A841R6V1_9SPIO</name>
<feature type="domain" description="Thiolase N-terminal" evidence="1">
    <location>
        <begin position="4"/>
        <end position="233"/>
    </location>
</feature>
<dbReference type="EC" id="2.3.1.9" evidence="3"/>
<evidence type="ECO:0000259" key="1">
    <source>
        <dbReference type="Pfam" id="PF00108"/>
    </source>
</evidence>
<evidence type="ECO:0000313" key="3">
    <source>
        <dbReference type="EMBL" id="MBB6479575.1"/>
    </source>
</evidence>
<dbReference type="GO" id="GO:0003985">
    <property type="term" value="F:acetyl-CoA C-acetyltransferase activity"/>
    <property type="evidence" value="ECO:0007669"/>
    <property type="project" value="UniProtKB-EC"/>
</dbReference>
<organism evidence="3 4">
    <name type="scientific">Spirochaeta isovalerica</name>
    <dbReference type="NCBI Taxonomy" id="150"/>
    <lineage>
        <taxon>Bacteria</taxon>
        <taxon>Pseudomonadati</taxon>
        <taxon>Spirochaetota</taxon>
        <taxon>Spirochaetia</taxon>
        <taxon>Spirochaetales</taxon>
        <taxon>Spirochaetaceae</taxon>
        <taxon>Spirochaeta</taxon>
    </lineage>
</organism>
<dbReference type="InterPro" id="IPR055140">
    <property type="entry name" value="Thiolase_C_2"/>
</dbReference>
<evidence type="ECO:0000313" key="4">
    <source>
        <dbReference type="Proteomes" id="UP000587760"/>
    </source>
</evidence>
<keyword evidence="3" id="KW-0012">Acyltransferase</keyword>
<sequence>MRKVSIVGIGHTVFGNLSDFDLVDVMAFASGNALDDAGIRDDRKIIEQVFVANMGGGIINHQTGIASSLVSRMDMEPAMAELVENGPASGASAVKLGYMAIASGLVDVVMVTGGELMRSVTGWEGTDFVASLLHPEAEYNYGLTLPAYGGMFTRMYMERYGLTERDLGLIAVKDHQNGEKNPFAHVRVPCTIEAIHDSENAHVINNYVAEPLRMYGMCPVSDGAASLILCAEDSPKMKYFTKQTPIRITGVGSATDTHCVHNRKDPLVLDAVRLAAERAYAMAGLKAEDISFAELHDAFVILELAISEEIGFFERGKSAEALRKGVTAIDGAKPINTSGGLKSKGHPVGATGVSQVFELVKQLRGQAEKEGRQVKNAKHGMAVNFGGFGNNVVAVICSRRDA</sequence>
<accession>A0A841R6V1</accession>
<feature type="domain" description="Thiolase C-terminal" evidence="2">
    <location>
        <begin position="252"/>
        <end position="398"/>
    </location>
</feature>
<evidence type="ECO:0000259" key="2">
    <source>
        <dbReference type="Pfam" id="PF22691"/>
    </source>
</evidence>
<dbReference type="SUPFAM" id="SSF53901">
    <property type="entry name" value="Thiolase-like"/>
    <property type="match status" value="2"/>
</dbReference>
<proteinExistence type="predicted"/>
<dbReference type="InterPro" id="IPR016039">
    <property type="entry name" value="Thiolase-like"/>
</dbReference>
<dbReference type="PIRSF" id="PIRSF000429">
    <property type="entry name" value="Ac-CoA_Ac_transf"/>
    <property type="match status" value="1"/>
</dbReference>
<dbReference type="Proteomes" id="UP000587760">
    <property type="component" value="Unassembled WGS sequence"/>
</dbReference>
<dbReference type="PANTHER" id="PTHR42870:SF1">
    <property type="entry name" value="NON-SPECIFIC LIPID-TRANSFER PROTEIN-LIKE 2"/>
    <property type="match status" value="1"/>
</dbReference>
<dbReference type="Gene3D" id="3.40.47.10">
    <property type="match status" value="1"/>
</dbReference>
<dbReference type="CDD" id="cd00829">
    <property type="entry name" value="SCP-x_thiolase"/>
    <property type="match status" value="1"/>
</dbReference>
<gene>
    <name evidence="3" type="ORF">HNR50_001233</name>
</gene>
<dbReference type="InterPro" id="IPR020616">
    <property type="entry name" value="Thiolase_N"/>
</dbReference>
<reference evidence="3 4" key="1">
    <citation type="submission" date="2020-08" db="EMBL/GenBank/DDBJ databases">
        <title>Genomic Encyclopedia of Type Strains, Phase IV (KMG-IV): sequencing the most valuable type-strain genomes for metagenomic binning, comparative biology and taxonomic classification.</title>
        <authorList>
            <person name="Goeker M."/>
        </authorList>
    </citation>
    <scope>NUCLEOTIDE SEQUENCE [LARGE SCALE GENOMIC DNA]</scope>
    <source>
        <strain evidence="3 4">DSM 2461</strain>
    </source>
</reference>
<dbReference type="EMBL" id="JACHGJ010000002">
    <property type="protein sequence ID" value="MBB6479575.1"/>
    <property type="molecule type" value="Genomic_DNA"/>
</dbReference>
<dbReference type="Pfam" id="PF22691">
    <property type="entry name" value="Thiolase_C_1"/>
    <property type="match status" value="1"/>
</dbReference>